<keyword evidence="2" id="KW-1185">Reference proteome</keyword>
<organism evidence="1 2">
    <name type="scientific">Aduncisulcus paluster</name>
    <dbReference type="NCBI Taxonomy" id="2918883"/>
    <lineage>
        <taxon>Eukaryota</taxon>
        <taxon>Metamonada</taxon>
        <taxon>Carpediemonas-like organisms</taxon>
        <taxon>Aduncisulcus</taxon>
    </lineage>
</organism>
<dbReference type="EMBL" id="BQXS01012594">
    <property type="protein sequence ID" value="GKT25567.1"/>
    <property type="molecule type" value="Genomic_DNA"/>
</dbReference>
<name>A0ABQ5K3P8_9EUKA</name>
<reference evidence="1" key="1">
    <citation type="submission" date="2022-03" db="EMBL/GenBank/DDBJ databases">
        <title>Draft genome sequence of Aduncisulcus paluster, a free-living microaerophilic Fornicata.</title>
        <authorList>
            <person name="Yuyama I."/>
            <person name="Kume K."/>
            <person name="Tamura T."/>
            <person name="Inagaki Y."/>
            <person name="Hashimoto T."/>
        </authorList>
    </citation>
    <scope>NUCLEOTIDE SEQUENCE</scope>
    <source>
        <strain evidence="1">NY0171</strain>
    </source>
</reference>
<evidence type="ECO:0000313" key="2">
    <source>
        <dbReference type="Proteomes" id="UP001057375"/>
    </source>
</evidence>
<gene>
    <name evidence="1" type="ORF">ADUPG1_013084</name>
</gene>
<protein>
    <submittedName>
        <fullName evidence="1">Uncharacterized protein</fullName>
    </submittedName>
</protein>
<accession>A0ABQ5K3P8</accession>
<comment type="caution">
    <text evidence="1">The sequence shown here is derived from an EMBL/GenBank/DDBJ whole genome shotgun (WGS) entry which is preliminary data.</text>
</comment>
<proteinExistence type="predicted"/>
<sequence length="120" mass="13198">MDLSFDGISYSLDINSFTAYDHEPCGVDEDDMAALEEKGISSSDVETYSFRLIPLAIFDISGVYGLDIYASIEMFEDSISSLSPSKSYAKTLDVGITPKHTSTYPNTYSVSSLFLSMPFL</sequence>
<evidence type="ECO:0000313" key="1">
    <source>
        <dbReference type="EMBL" id="GKT25567.1"/>
    </source>
</evidence>
<dbReference type="Proteomes" id="UP001057375">
    <property type="component" value="Unassembled WGS sequence"/>
</dbReference>